<keyword evidence="10" id="KW-0238">DNA-binding</keyword>
<dbReference type="InterPro" id="IPR012337">
    <property type="entry name" value="RNaseH-like_sf"/>
</dbReference>
<keyword evidence="7 18" id="KW-0378">Hydrolase</keyword>
<evidence type="ECO:0000256" key="4">
    <source>
        <dbReference type="ARBA" id="ARBA00022722"/>
    </source>
</evidence>
<accession>A0A923HYT8</accession>
<evidence type="ECO:0000256" key="14">
    <source>
        <dbReference type="PIRSR" id="PIRSR000977-1"/>
    </source>
</evidence>
<dbReference type="Pfam" id="PF08411">
    <property type="entry name" value="ExoI_SH3"/>
    <property type="match status" value="1"/>
</dbReference>
<evidence type="ECO:0000256" key="3">
    <source>
        <dbReference type="ARBA" id="ARBA00019900"/>
    </source>
</evidence>
<dbReference type="InterPro" id="IPR036397">
    <property type="entry name" value="RNaseH_sf"/>
</dbReference>
<organism evidence="18 19">
    <name type="scientific">Undibacterium nitidum</name>
    <dbReference type="NCBI Taxonomy" id="2762298"/>
    <lineage>
        <taxon>Bacteria</taxon>
        <taxon>Pseudomonadati</taxon>
        <taxon>Pseudomonadota</taxon>
        <taxon>Betaproteobacteria</taxon>
        <taxon>Burkholderiales</taxon>
        <taxon>Oxalobacteraceae</taxon>
        <taxon>Undibacterium</taxon>
    </lineage>
</organism>
<keyword evidence="6" id="KW-0227">DNA damage</keyword>
<dbReference type="GO" id="GO:0006281">
    <property type="term" value="P:DNA repair"/>
    <property type="evidence" value="ECO:0007669"/>
    <property type="project" value="UniProtKB-KW"/>
</dbReference>
<evidence type="ECO:0000256" key="9">
    <source>
        <dbReference type="ARBA" id="ARBA00022842"/>
    </source>
</evidence>
<dbReference type="InterPro" id="IPR058561">
    <property type="entry name" value="Exonuc_1_C"/>
</dbReference>
<dbReference type="PIRSF" id="PIRSF000977">
    <property type="entry name" value="Exodeoxyribonuclease_I"/>
    <property type="match status" value="1"/>
</dbReference>
<dbReference type="InterPro" id="IPR013520">
    <property type="entry name" value="Ribonucl_H"/>
</dbReference>
<feature type="binding site" evidence="15">
    <location>
        <position position="181"/>
    </location>
    <ligand>
        <name>Mg(2+)</name>
        <dbReference type="ChEBI" id="CHEBI:18420"/>
        <label>2</label>
    </ligand>
</feature>
<evidence type="ECO:0000256" key="11">
    <source>
        <dbReference type="ARBA" id="ARBA00023204"/>
    </source>
</evidence>
<evidence type="ECO:0000256" key="6">
    <source>
        <dbReference type="ARBA" id="ARBA00022763"/>
    </source>
</evidence>
<feature type="binding site" evidence="15">
    <location>
        <position position="10"/>
    </location>
    <ligand>
        <name>Mg(2+)</name>
        <dbReference type="ChEBI" id="CHEBI:18420"/>
        <label>1</label>
    </ligand>
</feature>
<dbReference type="Pfam" id="PF00929">
    <property type="entry name" value="RNase_T"/>
    <property type="match status" value="1"/>
</dbReference>
<evidence type="ECO:0000259" key="16">
    <source>
        <dbReference type="PROSITE" id="PS51784"/>
    </source>
</evidence>
<comment type="caution">
    <text evidence="18">The sequence shown here is derived from an EMBL/GenBank/DDBJ whole genome shotgun (WGS) entry which is preliminary data.</text>
</comment>
<evidence type="ECO:0000256" key="13">
    <source>
        <dbReference type="ARBA" id="ARBA00046792"/>
    </source>
</evidence>
<dbReference type="GO" id="GO:0046872">
    <property type="term" value="F:metal ion binding"/>
    <property type="evidence" value="ECO:0007669"/>
    <property type="project" value="UniProtKB-KW"/>
</dbReference>
<proteinExistence type="predicted"/>
<dbReference type="InterPro" id="IPR023607">
    <property type="entry name" value="Exodeoxyribonuclease_I"/>
</dbReference>
<evidence type="ECO:0000256" key="12">
    <source>
        <dbReference type="ARBA" id="ARBA00031220"/>
    </source>
</evidence>
<dbReference type="NCBIfam" id="NF008746">
    <property type="entry name" value="PRK11779.1"/>
    <property type="match status" value="1"/>
</dbReference>
<comment type="cofactor">
    <cofactor evidence="15">
        <name>Mg(2+)</name>
        <dbReference type="ChEBI" id="CHEBI:18420"/>
    </cofactor>
    <text evidence="15">Binds 2 Mg(2+) ions per monomer.</text>
</comment>
<feature type="binding site" evidence="15">
    <location>
        <position position="12"/>
    </location>
    <ligand>
        <name>Mg(2+)</name>
        <dbReference type="ChEBI" id="CHEBI:18420"/>
        <label>2</label>
    </ligand>
</feature>
<dbReference type="InterPro" id="IPR038649">
    <property type="entry name" value="EXOI_SH3_sf"/>
</dbReference>
<evidence type="ECO:0000256" key="15">
    <source>
        <dbReference type="PIRSR" id="PIRSR000977-2"/>
    </source>
</evidence>
<evidence type="ECO:0000256" key="5">
    <source>
        <dbReference type="ARBA" id="ARBA00022723"/>
    </source>
</evidence>
<evidence type="ECO:0000256" key="2">
    <source>
        <dbReference type="ARBA" id="ARBA00012108"/>
    </source>
</evidence>
<dbReference type="GO" id="GO:0003677">
    <property type="term" value="F:DNA binding"/>
    <property type="evidence" value="ECO:0007669"/>
    <property type="project" value="UniProtKB-KW"/>
</dbReference>
<dbReference type="PROSITE" id="PS51785">
    <property type="entry name" value="EXOI_C"/>
    <property type="match status" value="1"/>
</dbReference>
<dbReference type="Gene3D" id="3.30.420.10">
    <property type="entry name" value="Ribonuclease H-like superfamily/Ribonuclease H"/>
    <property type="match status" value="1"/>
</dbReference>
<reference evidence="18" key="1">
    <citation type="submission" date="2020-08" db="EMBL/GenBank/DDBJ databases">
        <title>Novel species isolated from subtropical streams in China.</title>
        <authorList>
            <person name="Lu H."/>
        </authorList>
    </citation>
    <scope>NUCLEOTIDE SEQUENCE</scope>
    <source>
        <strain evidence="18">LX22W</strain>
    </source>
</reference>
<feature type="binding site" evidence="14">
    <location>
        <position position="160"/>
    </location>
    <ligand>
        <name>substrate</name>
    </ligand>
</feature>
<keyword evidence="9 15" id="KW-0460">Magnesium</keyword>
<feature type="domain" description="ExoI C-terminal" evidence="17">
    <location>
        <begin position="359"/>
        <end position="478"/>
    </location>
</feature>
<dbReference type="GO" id="GO:0008310">
    <property type="term" value="F:single-stranded DNA 3'-5' DNA exonuclease activity"/>
    <property type="evidence" value="ECO:0007669"/>
    <property type="project" value="UniProtKB-EC"/>
</dbReference>
<dbReference type="AlphaFoldDB" id="A0A923HYT8"/>
<dbReference type="CDD" id="cd06138">
    <property type="entry name" value="ExoI_N"/>
    <property type="match status" value="1"/>
</dbReference>
<dbReference type="SUPFAM" id="SSF53098">
    <property type="entry name" value="Ribonuclease H-like"/>
    <property type="match status" value="1"/>
</dbReference>
<keyword evidence="8" id="KW-0269">Exonuclease</keyword>
<dbReference type="Gene3D" id="1.10.287.1240">
    <property type="match status" value="1"/>
</dbReference>
<dbReference type="EC" id="3.1.11.1" evidence="2"/>
<dbReference type="InterPro" id="IPR034747">
    <property type="entry name" value="EXOI_SH3"/>
</dbReference>
<gene>
    <name evidence="18" type="primary">sbcB</name>
    <name evidence="18" type="ORF">H8K36_15180</name>
</gene>
<name>A0A923HYT8_9BURK</name>
<keyword evidence="11" id="KW-0234">DNA repair</keyword>
<dbReference type="FunFam" id="3.30.420.10:FF:000033">
    <property type="entry name" value="Exodeoxyribonuclease I"/>
    <property type="match status" value="1"/>
</dbReference>
<protein>
    <recommendedName>
        <fullName evidence="3">Exodeoxyribonuclease I</fullName>
        <ecNumber evidence="2">3.1.11.1</ecNumber>
    </recommendedName>
    <alternativeName>
        <fullName evidence="12">DNA deoxyribophosphodiesterase</fullName>
    </alternativeName>
</protein>
<sequence>MQTHSFLWHDYETFGAIARRDRPAQFAAIRTDAELNEIGEEINIFCKPANDFLPDPQSCLITHITPQQCLEQGLPEYQFAAQVEQALAASGTIGVGYNTIRFDDEITRFMFWRNLIDPYAREWQNQCGRWDIMDMLRTCYALRPEGINWPLNEEGKPSFRLEHLTAANGIAHEAAHDALSDVRATIALARLVKQKQPKLFDFCFALHKKEKAASELGLPLLGKPFLHVSGMFNTSYGCLAVMWPLAVHPKNKNEIIAWDLRFDPQELVGLDVAEIQLRMFSKTDALPEGVSRLPVKSIHLNKSPIVIGNLKTLSAEMATRWQIDLDQVQTYAERAVQLSQSGELTSDFWSQVYARPEMEAADVDEDLYGGFIGTGDRRILNDLRQMDASQLQKAKPHFQDERLGELFFRYKARNFPQTLAADERLQWEEHRIARLIHGEAQARSVESYFNQIDFLSETADEETQEILGALYDYAELVVPVQ</sequence>
<feature type="binding site" evidence="14">
    <location>
        <position position="12"/>
    </location>
    <ligand>
        <name>substrate</name>
    </ligand>
</feature>
<evidence type="ECO:0000256" key="7">
    <source>
        <dbReference type="ARBA" id="ARBA00022801"/>
    </source>
</evidence>
<dbReference type="Gene3D" id="3.30.1520.20">
    <property type="entry name" value="Exonuclease ExoI, domain 2"/>
    <property type="match status" value="1"/>
</dbReference>
<keyword evidence="4" id="KW-0540">Nuclease</keyword>
<dbReference type="Pfam" id="PF26016">
    <property type="entry name" value="ExoI_C"/>
    <property type="match status" value="1"/>
</dbReference>
<dbReference type="EMBL" id="JACOFZ010000007">
    <property type="protein sequence ID" value="MBC3882731.1"/>
    <property type="molecule type" value="Genomic_DNA"/>
</dbReference>
<evidence type="ECO:0000259" key="17">
    <source>
        <dbReference type="PROSITE" id="PS51785"/>
    </source>
</evidence>
<dbReference type="InterPro" id="IPR013620">
    <property type="entry name" value="Exonuc_1_SH3"/>
</dbReference>
<dbReference type="Gene3D" id="1.20.1280.70">
    <property type="entry name" value="Exonuclease ExoI, domain 3"/>
    <property type="match status" value="1"/>
</dbReference>
<comment type="catalytic activity">
    <reaction evidence="1">
        <text>Exonucleolytic cleavage in the 3'- to 5'-direction to yield nucleoside 5'-phosphates.</text>
        <dbReference type="EC" id="3.1.11.1"/>
    </reaction>
</comment>
<dbReference type="RefSeq" id="WP_186917423.1">
    <property type="nucleotide sequence ID" value="NZ_JACOFZ010000007.1"/>
</dbReference>
<evidence type="ECO:0000256" key="10">
    <source>
        <dbReference type="ARBA" id="ARBA00023125"/>
    </source>
</evidence>
<evidence type="ECO:0000313" key="18">
    <source>
        <dbReference type="EMBL" id="MBC3882731.1"/>
    </source>
</evidence>
<evidence type="ECO:0000313" key="19">
    <source>
        <dbReference type="Proteomes" id="UP000627446"/>
    </source>
</evidence>
<dbReference type="PROSITE" id="PS51784">
    <property type="entry name" value="EXOI_SH3"/>
    <property type="match status" value="1"/>
</dbReference>
<evidence type="ECO:0000256" key="8">
    <source>
        <dbReference type="ARBA" id="ARBA00022839"/>
    </source>
</evidence>
<dbReference type="Proteomes" id="UP000627446">
    <property type="component" value="Unassembled WGS sequence"/>
</dbReference>
<keyword evidence="19" id="KW-1185">Reference proteome</keyword>
<feature type="domain" description="ExoI SH3-like" evidence="16">
    <location>
        <begin position="197"/>
        <end position="357"/>
    </location>
</feature>
<comment type="subunit">
    <text evidence="13">Monomer. Interacts with ssb (via C-terminus); this interaction stimulates the exonuclease activity by recruiting the enzyme to its substrate.</text>
</comment>
<keyword evidence="5 15" id="KW-0479">Metal-binding</keyword>
<evidence type="ECO:0000256" key="1">
    <source>
        <dbReference type="ARBA" id="ARBA00000563"/>
    </source>
</evidence>